<accession>A0A1X7K9S7</accession>
<sequence length="223" mass="25728">MCVLLLTGCVNENYSIDVNNRAVQIDLLINNQSSINEILNLDKGNSEVIQNISSKYRITKAKKTSICFELKSNHLNAVNEQKCDSSINYIFDLYRIDGLEKFGEGEMILGVYKWNRYPYIKTNFKMDSLKIVMEFKTPIINSRSNILYSNNNYQSYPLSGFNKGYIWDIDKGEDYLPKEGVFVLESPSKIDGQKVVYEFNSQQADRKNNSDDHMQPYFSVSVN</sequence>
<reference evidence="1 2" key="1">
    <citation type="submission" date="2017-04" db="EMBL/GenBank/DDBJ databases">
        <authorList>
            <person name="Afonso C.L."/>
            <person name="Miller P.J."/>
            <person name="Scott M.A."/>
            <person name="Spackman E."/>
            <person name="Goraichik I."/>
            <person name="Dimitrov K.M."/>
            <person name="Suarez D.L."/>
            <person name="Swayne D.E."/>
        </authorList>
    </citation>
    <scope>NUCLEOTIDE SEQUENCE [LARGE SCALE GENOMIC DNA]</scope>
    <source>
        <strain evidence="1 2">11</strain>
    </source>
</reference>
<evidence type="ECO:0000313" key="2">
    <source>
        <dbReference type="Proteomes" id="UP000193834"/>
    </source>
</evidence>
<dbReference type="Proteomes" id="UP000193834">
    <property type="component" value="Unassembled WGS sequence"/>
</dbReference>
<gene>
    <name evidence="1" type="ORF">SAMN06295960_2185</name>
</gene>
<protein>
    <submittedName>
        <fullName evidence="1">Uncharacterized protein</fullName>
    </submittedName>
</protein>
<name>A0A1X7K9S7_9BACL</name>
<dbReference type="EMBL" id="FXAZ01000002">
    <property type="protein sequence ID" value="SMG37110.1"/>
    <property type="molecule type" value="Genomic_DNA"/>
</dbReference>
<evidence type="ECO:0000313" key="1">
    <source>
        <dbReference type="EMBL" id="SMG37110.1"/>
    </source>
</evidence>
<proteinExistence type="predicted"/>
<dbReference type="AlphaFoldDB" id="A0A1X7K9S7"/>
<organism evidence="1 2">
    <name type="scientific">Paenibacillus aquistagni</name>
    <dbReference type="NCBI Taxonomy" id="1852522"/>
    <lineage>
        <taxon>Bacteria</taxon>
        <taxon>Bacillati</taxon>
        <taxon>Bacillota</taxon>
        <taxon>Bacilli</taxon>
        <taxon>Bacillales</taxon>
        <taxon>Paenibacillaceae</taxon>
        <taxon>Paenibacillus</taxon>
    </lineage>
</organism>
<keyword evidence="2" id="KW-1185">Reference proteome</keyword>